<feature type="domain" description="Methyltransferase" evidence="1">
    <location>
        <begin position="44"/>
        <end position="131"/>
    </location>
</feature>
<gene>
    <name evidence="2" type="ORF">JYB88_05145</name>
</gene>
<keyword evidence="3" id="KW-1185">Reference proteome</keyword>
<dbReference type="AlphaFoldDB" id="A0A974XPS6"/>
<keyword evidence="2" id="KW-0808">Transferase</keyword>
<dbReference type="CDD" id="cd02440">
    <property type="entry name" value="AdoMet_MTases"/>
    <property type="match status" value="1"/>
</dbReference>
<dbReference type="KEGG" id="scyp:JYB88_05145"/>
<name>A0A974XPS6_9GAMM</name>
<dbReference type="Gene3D" id="3.40.50.150">
    <property type="entry name" value="Vaccinia Virus protein VP39"/>
    <property type="match status" value="1"/>
</dbReference>
<dbReference type="RefSeq" id="WP_207325705.1">
    <property type="nucleotide sequence ID" value="NZ_CP071504.1"/>
</dbReference>
<dbReference type="InterPro" id="IPR041698">
    <property type="entry name" value="Methyltransf_25"/>
</dbReference>
<dbReference type="Pfam" id="PF13649">
    <property type="entry name" value="Methyltransf_25"/>
    <property type="match status" value="1"/>
</dbReference>
<accession>A0A974XPS6</accession>
<reference evidence="2 3" key="1">
    <citation type="submission" date="2021-03" db="EMBL/GenBank/DDBJ databases">
        <title>Novel species identification of genus Shewanella.</title>
        <authorList>
            <person name="Liu G."/>
            <person name="Zhang Q."/>
        </authorList>
    </citation>
    <scope>NUCLEOTIDE SEQUENCE [LARGE SCALE GENOMIC DNA]</scope>
    <source>
        <strain evidence="2 3">FJAT-53726</strain>
    </source>
</reference>
<dbReference type="GO" id="GO:0008168">
    <property type="term" value="F:methyltransferase activity"/>
    <property type="evidence" value="ECO:0007669"/>
    <property type="project" value="UniProtKB-KW"/>
</dbReference>
<protein>
    <submittedName>
        <fullName evidence="2">Class I SAM-dependent methyltransferase</fullName>
    </submittedName>
</protein>
<dbReference type="Proteomes" id="UP000663281">
    <property type="component" value="Chromosome"/>
</dbReference>
<keyword evidence="2" id="KW-0489">Methyltransferase</keyword>
<dbReference type="GO" id="GO:0032259">
    <property type="term" value="P:methylation"/>
    <property type="evidence" value="ECO:0007669"/>
    <property type="project" value="UniProtKB-KW"/>
</dbReference>
<organism evidence="2 3">
    <name type="scientific">Shewanella cyperi</name>
    <dbReference type="NCBI Taxonomy" id="2814292"/>
    <lineage>
        <taxon>Bacteria</taxon>
        <taxon>Pseudomonadati</taxon>
        <taxon>Pseudomonadota</taxon>
        <taxon>Gammaproteobacteria</taxon>
        <taxon>Alteromonadales</taxon>
        <taxon>Shewanellaceae</taxon>
        <taxon>Shewanella</taxon>
    </lineage>
</organism>
<dbReference type="InterPro" id="IPR029063">
    <property type="entry name" value="SAM-dependent_MTases_sf"/>
</dbReference>
<sequence>MNWKFSYAIGFHPWEDTDQEFSQSLASLLEREEEGRAPPYGRALDVGSGSAIWGIELAKRGWDVTGVELVDKALERGRERIQNAGVEMKLLKGDVTRLSETEVGTGFRLILDTGTFHDFDTDQQKGMARSIDALAAKDATVILLCWPRRIRPLIRGVSREEIEAAFTGWRITDVEPSFFKLPPPLEWVLRPDEHWYRLQRA</sequence>
<evidence type="ECO:0000313" key="2">
    <source>
        <dbReference type="EMBL" id="QSX31031.1"/>
    </source>
</evidence>
<evidence type="ECO:0000259" key="1">
    <source>
        <dbReference type="Pfam" id="PF13649"/>
    </source>
</evidence>
<dbReference type="SUPFAM" id="SSF53335">
    <property type="entry name" value="S-adenosyl-L-methionine-dependent methyltransferases"/>
    <property type="match status" value="1"/>
</dbReference>
<evidence type="ECO:0000313" key="3">
    <source>
        <dbReference type="Proteomes" id="UP000663281"/>
    </source>
</evidence>
<proteinExistence type="predicted"/>
<dbReference type="EMBL" id="CP071504">
    <property type="protein sequence ID" value="QSX31031.1"/>
    <property type="molecule type" value="Genomic_DNA"/>
</dbReference>